<keyword evidence="2" id="KW-1185">Reference proteome</keyword>
<evidence type="ECO:0000313" key="1">
    <source>
        <dbReference type="EMBL" id="KRN23574.1"/>
    </source>
</evidence>
<organism evidence="1 2">
    <name type="scientific">Lacticaseibacillus camelliae DSM 22697 = JCM 13995</name>
    <dbReference type="NCBI Taxonomy" id="1423730"/>
    <lineage>
        <taxon>Bacteria</taxon>
        <taxon>Bacillati</taxon>
        <taxon>Bacillota</taxon>
        <taxon>Bacilli</taxon>
        <taxon>Lactobacillales</taxon>
        <taxon>Lactobacillaceae</taxon>
        <taxon>Lacticaseibacillus</taxon>
    </lineage>
</organism>
<reference evidence="1 2" key="1">
    <citation type="journal article" date="2015" name="Genome Announc.">
        <title>Expanding the biotechnology potential of lactobacilli through comparative genomics of 213 strains and associated genera.</title>
        <authorList>
            <person name="Sun Z."/>
            <person name="Harris H.M."/>
            <person name="McCann A."/>
            <person name="Guo C."/>
            <person name="Argimon S."/>
            <person name="Zhang W."/>
            <person name="Yang X."/>
            <person name="Jeffery I.B."/>
            <person name="Cooney J.C."/>
            <person name="Kagawa T.F."/>
            <person name="Liu W."/>
            <person name="Song Y."/>
            <person name="Salvetti E."/>
            <person name="Wrobel A."/>
            <person name="Rasinkangas P."/>
            <person name="Parkhill J."/>
            <person name="Rea M.C."/>
            <person name="O'Sullivan O."/>
            <person name="Ritari J."/>
            <person name="Douillard F.P."/>
            <person name="Paul Ross R."/>
            <person name="Yang R."/>
            <person name="Briner A.E."/>
            <person name="Felis G.E."/>
            <person name="de Vos W.M."/>
            <person name="Barrangou R."/>
            <person name="Klaenhammer T.R."/>
            <person name="Caufield P.W."/>
            <person name="Cui Y."/>
            <person name="Zhang H."/>
            <person name="O'Toole P.W."/>
        </authorList>
    </citation>
    <scope>NUCLEOTIDE SEQUENCE [LARGE SCALE GENOMIC DNA]</scope>
    <source>
        <strain evidence="1 2">DSM 22697</strain>
    </source>
</reference>
<comment type="caution">
    <text evidence="1">The sequence shown here is derived from an EMBL/GenBank/DDBJ whole genome shotgun (WGS) entry which is preliminary data.</text>
</comment>
<dbReference type="Proteomes" id="UP000050865">
    <property type="component" value="Unassembled WGS sequence"/>
</dbReference>
<dbReference type="RefSeq" id="WP_056989323.1">
    <property type="nucleotide sequence ID" value="NZ_AYZJ01000027.1"/>
</dbReference>
<proteinExistence type="predicted"/>
<dbReference type="STRING" id="1423730.FC75_GL001429"/>
<sequence length="166" mass="18370">MDDQTLLELAAMTLQTRRDKGEAILAAKLHIPIAAVASGDAALTAKQRDGLRYLFTDYEWMLAQKIVVLNATTPSEEGVAWRFQEAKATIAQAWLRQAGVKTVVKQVQDEAGSAAHLQIRMDYGSHGLVDLLDFIVPAKDLQKLETKQLTLLEWTKKQLPAPSESD</sequence>
<protein>
    <submittedName>
        <fullName evidence="1">Uncharacterized protein</fullName>
    </submittedName>
</protein>
<dbReference type="EMBL" id="AYZJ01000027">
    <property type="protein sequence ID" value="KRN23574.1"/>
    <property type="molecule type" value="Genomic_DNA"/>
</dbReference>
<name>A0A0R2F7D3_9LACO</name>
<gene>
    <name evidence="1" type="ORF">FC75_GL001429</name>
</gene>
<evidence type="ECO:0000313" key="2">
    <source>
        <dbReference type="Proteomes" id="UP000050865"/>
    </source>
</evidence>
<accession>A0A0R2F7D3</accession>
<dbReference type="AlphaFoldDB" id="A0A0R2F7D3"/>
<dbReference type="PATRIC" id="fig|1423730.4.peg.1501"/>